<dbReference type="HOGENOM" id="CLU_104809_0_0_1"/>
<dbReference type="eggNOG" id="ENOG502RRRU">
    <property type="taxonomic scope" value="Eukaryota"/>
</dbReference>
<name>A0A0D3HVM7_9ORYZ</name>
<dbReference type="PaxDb" id="65489-OBART12G15590.1"/>
<dbReference type="PANTHER" id="PTHR32141">
    <property type="match status" value="1"/>
</dbReference>
<reference evidence="2" key="1">
    <citation type="journal article" date="2009" name="Rice">
        <title>De Novo Next Generation Sequencing of Plant Genomes.</title>
        <authorList>
            <person name="Rounsley S."/>
            <person name="Marri P.R."/>
            <person name="Yu Y."/>
            <person name="He R."/>
            <person name="Sisneros N."/>
            <person name="Goicoechea J.L."/>
            <person name="Lee S.J."/>
            <person name="Angelova A."/>
            <person name="Kudrna D."/>
            <person name="Luo M."/>
            <person name="Affourtit J."/>
            <person name="Desany B."/>
            <person name="Knight J."/>
            <person name="Niazi F."/>
            <person name="Egholm M."/>
            <person name="Wing R.A."/>
        </authorList>
    </citation>
    <scope>NUCLEOTIDE SEQUENCE [LARGE SCALE GENOMIC DNA]</scope>
    <source>
        <strain evidence="2">cv. IRGC 105608</strain>
    </source>
</reference>
<evidence type="ECO:0008006" key="4">
    <source>
        <dbReference type="Google" id="ProtNLM"/>
    </source>
</evidence>
<dbReference type="InterPro" id="IPR055302">
    <property type="entry name" value="F-box_dom-containing"/>
</dbReference>
<dbReference type="AlphaFoldDB" id="A0A0D3HVM7"/>
<keyword evidence="3" id="KW-1185">Reference proteome</keyword>
<accession>A0A0D3HVM7</accession>
<evidence type="ECO:0000256" key="1">
    <source>
        <dbReference type="SAM" id="MobiDB-lite"/>
    </source>
</evidence>
<dbReference type="EnsemblPlants" id="OBART12G15590.1">
    <property type="protein sequence ID" value="OBART12G15590.1"/>
    <property type="gene ID" value="OBART12G15590"/>
</dbReference>
<proteinExistence type="predicted"/>
<evidence type="ECO:0000313" key="3">
    <source>
        <dbReference type="Proteomes" id="UP000026960"/>
    </source>
</evidence>
<dbReference type="SUPFAM" id="SSF81383">
    <property type="entry name" value="F-box domain"/>
    <property type="match status" value="1"/>
</dbReference>
<reference evidence="2" key="2">
    <citation type="submission" date="2015-03" db="UniProtKB">
        <authorList>
            <consortium name="EnsemblPlants"/>
        </authorList>
    </citation>
    <scope>IDENTIFICATION</scope>
</reference>
<dbReference type="InterPro" id="IPR036047">
    <property type="entry name" value="F-box-like_dom_sf"/>
</dbReference>
<sequence>MGVVTRAKKRMLDEESSNPQLAPRGGEDLISRLPDDILISILPSKDAARTQMLLRRWQLLWQSAPLNLEAMVDSSTMGKDVTTIDTVLQAHRGRVRRFSLSWTLDYNHFFIFPMETDCMPNFPHLKELTLSNINIVVGERGGAARGGRSGVAGGECGRGSTRWEEQCCRWGERRGTTGRRERWPAVEGGRGKMN</sequence>
<dbReference type="PANTHER" id="PTHR32141:SF34">
    <property type="entry name" value="OS12G0558366 PROTEIN"/>
    <property type="match status" value="1"/>
</dbReference>
<organism evidence="2">
    <name type="scientific">Oryza barthii</name>
    <dbReference type="NCBI Taxonomy" id="65489"/>
    <lineage>
        <taxon>Eukaryota</taxon>
        <taxon>Viridiplantae</taxon>
        <taxon>Streptophyta</taxon>
        <taxon>Embryophyta</taxon>
        <taxon>Tracheophyta</taxon>
        <taxon>Spermatophyta</taxon>
        <taxon>Magnoliopsida</taxon>
        <taxon>Liliopsida</taxon>
        <taxon>Poales</taxon>
        <taxon>Poaceae</taxon>
        <taxon>BOP clade</taxon>
        <taxon>Oryzoideae</taxon>
        <taxon>Oryzeae</taxon>
        <taxon>Oryzinae</taxon>
        <taxon>Oryza</taxon>
    </lineage>
</organism>
<dbReference type="Proteomes" id="UP000026960">
    <property type="component" value="Chromosome 12"/>
</dbReference>
<protein>
    <recommendedName>
        <fullName evidence="4">F-box domain-containing protein</fullName>
    </recommendedName>
</protein>
<evidence type="ECO:0000313" key="2">
    <source>
        <dbReference type="EnsemblPlants" id="OBART12G15590.1"/>
    </source>
</evidence>
<dbReference type="Gramene" id="OBART12G15590.1">
    <property type="protein sequence ID" value="OBART12G15590.1"/>
    <property type="gene ID" value="OBART12G15590"/>
</dbReference>
<feature type="region of interest" description="Disordered" evidence="1">
    <location>
        <begin position="1"/>
        <end position="26"/>
    </location>
</feature>